<accession>A0A1X7RXS9</accession>
<dbReference type="GO" id="GO:0006273">
    <property type="term" value="P:lagging strand elongation"/>
    <property type="evidence" value="ECO:0007669"/>
    <property type="project" value="UniProtKB-ARBA"/>
</dbReference>
<dbReference type="Pfam" id="PF18018">
    <property type="entry name" value="DNA_pol_D_N"/>
    <property type="match status" value="1"/>
</dbReference>
<evidence type="ECO:0000256" key="11">
    <source>
        <dbReference type="SAM" id="MobiDB-lite"/>
    </source>
</evidence>
<name>A0A1X7RXS9_ZYMT9</name>
<reference evidence="14 15" key="1">
    <citation type="submission" date="2016-06" db="EMBL/GenBank/DDBJ databases">
        <authorList>
            <person name="Kjaerup R.B."/>
            <person name="Dalgaard T.S."/>
            <person name="Juul-Madsen H.R."/>
        </authorList>
    </citation>
    <scope>NUCLEOTIDE SEQUENCE [LARGE SCALE GENOMIC DNA]</scope>
</reference>
<evidence type="ECO:0000256" key="9">
    <source>
        <dbReference type="ARBA" id="ARBA00049244"/>
    </source>
</evidence>
<dbReference type="Gene3D" id="3.60.21.50">
    <property type="match status" value="1"/>
</dbReference>
<comment type="catalytic activity">
    <reaction evidence="9">
        <text>DNA(n) + a 2'-deoxyribonucleoside 5'-triphosphate = DNA(n+1) + diphosphate</text>
        <dbReference type="Rhea" id="RHEA:22508"/>
        <dbReference type="Rhea" id="RHEA-COMP:17339"/>
        <dbReference type="Rhea" id="RHEA-COMP:17340"/>
        <dbReference type="ChEBI" id="CHEBI:33019"/>
        <dbReference type="ChEBI" id="CHEBI:61560"/>
        <dbReference type="ChEBI" id="CHEBI:173112"/>
        <dbReference type="EC" id="2.7.7.7"/>
    </reaction>
</comment>
<feature type="region of interest" description="Disordered" evidence="11">
    <location>
        <begin position="1"/>
        <end position="26"/>
    </location>
</feature>
<evidence type="ECO:0000256" key="10">
    <source>
        <dbReference type="SAM" id="Coils"/>
    </source>
</evidence>
<dbReference type="Gene3D" id="2.40.50.430">
    <property type="match status" value="1"/>
</dbReference>
<evidence type="ECO:0000256" key="6">
    <source>
        <dbReference type="ARBA" id="ARBA00022705"/>
    </source>
</evidence>
<dbReference type="GO" id="GO:0003677">
    <property type="term" value="F:DNA binding"/>
    <property type="evidence" value="ECO:0007669"/>
    <property type="project" value="InterPro"/>
</dbReference>
<evidence type="ECO:0000256" key="3">
    <source>
        <dbReference type="ARBA" id="ARBA00012417"/>
    </source>
</evidence>
<keyword evidence="10" id="KW-0175">Coiled coil</keyword>
<evidence type="ECO:0000313" key="15">
    <source>
        <dbReference type="Proteomes" id="UP000215127"/>
    </source>
</evidence>
<evidence type="ECO:0000313" key="14">
    <source>
        <dbReference type="EMBL" id="SMQ52243.1"/>
    </source>
</evidence>
<keyword evidence="15" id="KW-1185">Reference proteome</keyword>
<dbReference type="CDD" id="cd07387">
    <property type="entry name" value="MPP_PolD2_C"/>
    <property type="match status" value="1"/>
</dbReference>
<protein>
    <recommendedName>
        <fullName evidence="3">DNA-directed DNA polymerase</fullName>
        <ecNumber evidence="3">2.7.7.7</ecNumber>
    </recommendedName>
</protein>
<feature type="domain" description="DNA polymerase delta subunit OB-fold" evidence="13">
    <location>
        <begin position="49"/>
        <end position="186"/>
    </location>
</feature>
<evidence type="ECO:0000256" key="4">
    <source>
        <dbReference type="ARBA" id="ARBA00022679"/>
    </source>
</evidence>
<dbReference type="InterPro" id="IPR024826">
    <property type="entry name" value="DNA_pol_delta/II_ssu"/>
</dbReference>
<evidence type="ECO:0000256" key="7">
    <source>
        <dbReference type="ARBA" id="ARBA00022932"/>
    </source>
</evidence>
<evidence type="ECO:0000256" key="8">
    <source>
        <dbReference type="ARBA" id="ARBA00023242"/>
    </source>
</evidence>
<sequence>MAITNGASDDALLSKPSDDHATLDRTTSIYNPLPTYNLPRGEGVHYQQQYADMYFTRLAQLKPSVEAIAAEAFSDFEISGEAAKQVDRVLDVRQGTLCWIVGTIYMEMPLKPNVLDDIGKEHWIAAPPAREKYADGDADIPMMLEDESGRLRLTGGFLRSVLLVTGAIVAVMGTENSDGDFEVLDIRVPDLPRQPPRWERDDGDAALQGKSLSSARPQNGKVAIVSGLSISGDTGDTLTLDLLGEWLTGEAASLSDQTSAASVSRLIIAGNSLAHAQPIPTREELIAAKKTSQKKYGYDAASYNAAPSDRLDTWLAGLLPSIPITLLPGQSDPTSTALPQHPIHAAMFPHSRAYTEHPVPGQTHLPNWFDSTTNPAEFDVDGWRFLGAGGQTVDDVYRYVSGEERLEMMEAMMRWRLTAPTAPDTLWCFPFQDGDRFVMKECPHVYFVGNQPKFETSVIEGPHGQKVRLVAVPKFKETGEIVLLDMETLDAEVVKFEIFEKRSVLYDQAQTASVQAILPPPMRSCTNENRTSTNFSYRLSRYFQTYTSTTTLDLIDRIRDTYLLHLDETNTHKMPPRNEASYIRTRAELQYLIDDQVNTSQRQLVRRIDIVLAKLREPGLTKEYRALGARTLRSLYEDLEYANERIVALRAELVERERAVAEFEERERRERRDHEERVRRQRVAEEREVELRRRRRVEAEHAAATRRAAEWTSCERFPLRDIVPIAVWIEETFPDTMAWLSFKKPE</sequence>
<gene>
    <name evidence="14" type="ORF">ZT3D7_G7396</name>
</gene>
<evidence type="ECO:0000259" key="12">
    <source>
        <dbReference type="Pfam" id="PF04042"/>
    </source>
</evidence>
<comment type="subcellular location">
    <subcellularLocation>
        <location evidence="1">Nucleus</location>
    </subcellularLocation>
</comment>
<organism evidence="14 15">
    <name type="scientific">Zymoseptoria tritici (strain ST99CH_3D7)</name>
    <dbReference type="NCBI Taxonomy" id="1276538"/>
    <lineage>
        <taxon>Eukaryota</taxon>
        <taxon>Fungi</taxon>
        <taxon>Dikarya</taxon>
        <taxon>Ascomycota</taxon>
        <taxon>Pezizomycotina</taxon>
        <taxon>Dothideomycetes</taxon>
        <taxon>Dothideomycetidae</taxon>
        <taxon>Mycosphaerellales</taxon>
        <taxon>Mycosphaerellaceae</taxon>
        <taxon>Zymoseptoria</taxon>
    </lineage>
</organism>
<dbReference type="STRING" id="1276538.A0A1X7RXS9"/>
<dbReference type="GO" id="GO:0043625">
    <property type="term" value="C:delta DNA polymerase complex"/>
    <property type="evidence" value="ECO:0007669"/>
    <property type="project" value="TreeGrafter"/>
</dbReference>
<dbReference type="InterPro" id="IPR040663">
    <property type="entry name" value="DNA_pol_D_N"/>
</dbReference>
<dbReference type="Proteomes" id="UP000215127">
    <property type="component" value="Chromosome 7"/>
</dbReference>
<evidence type="ECO:0000256" key="1">
    <source>
        <dbReference type="ARBA" id="ARBA00004123"/>
    </source>
</evidence>
<evidence type="ECO:0000256" key="5">
    <source>
        <dbReference type="ARBA" id="ARBA00022695"/>
    </source>
</evidence>
<feature type="region of interest" description="Disordered" evidence="11">
    <location>
        <begin position="192"/>
        <end position="214"/>
    </location>
</feature>
<dbReference type="PANTHER" id="PTHR10416:SF0">
    <property type="entry name" value="DNA POLYMERASE DELTA SUBUNIT 2"/>
    <property type="match status" value="1"/>
</dbReference>
<keyword evidence="7" id="KW-0239">DNA-directed DNA polymerase</keyword>
<dbReference type="InterPro" id="IPR041863">
    <property type="entry name" value="PolD2_C"/>
</dbReference>
<keyword evidence="8" id="KW-0539">Nucleus</keyword>
<dbReference type="GO" id="GO:0006281">
    <property type="term" value="P:DNA repair"/>
    <property type="evidence" value="ECO:0007669"/>
    <property type="project" value="UniProtKB-ARBA"/>
</dbReference>
<keyword evidence="5" id="KW-0548">Nucleotidyltransferase</keyword>
<evidence type="ECO:0000256" key="2">
    <source>
        <dbReference type="ARBA" id="ARBA00006035"/>
    </source>
</evidence>
<dbReference type="PANTHER" id="PTHR10416">
    <property type="entry name" value="DNA POLYMERASE DELTA SUBUNIT 2"/>
    <property type="match status" value="1"/>
</dbReference>
<dbReference type="FunFam" id="2.40.50.430:FF:000002">
    <property type="entry name" value="DNA polymerase delta subunit"/>
    <property type="match status" value="1"/>
</dbReference>
<evidence type="ECO:0000259" key="13">
    <source>
        <dbReference type="Pfam" id="PF18018"/>
    </source>
</evidence>
<dbReference type="AlphaFoldDB" id="A0A1X7RXS9"/>
<keyword evidence="6" id="KW-0235">DNA replication</keyword>
<dbReference type="GO" id="GO:0003887">
    <property type="term" value="F:DNA-directed DNA polymerase activity"/>
    <property type="evidence" value="ECO:0007669"/>
    <property type="project" value="UniProtKB-KW"/>
</dbReference>
<feature type="domain" description="DNA polymerase alpha/delta/epsilon subunit B" evidence="12">
    <location>
        <begin position="222"/>
        <end position="455"/>
    </location>
</feature>
<dbReference type="EMBL" id="LT853698">
    <property type="protein sequence ID" value="SMQ52243.1"/>
    <property type="molecule type" value="Genomic_DNA"/>
</dbReference>
<proteinExistence type="inferred from homology"/>
<dbReference type="EC" id="2.7.7.7" evidence="3"/>
<comment type="similarity">
    <text evidence="2">Belongs to the DNA polymerase delta/II small subunit family.</text>
</comment>
<dbReference type="InterPro" id="IPR007185">
    <property type="entry name" value="DNA_pol_a/d/e_bsu"/>
</dbReference>
<keyword evidence="4" id="KW-0808">Transferase</keyword>
<dbReference type="Pfam" id="PF04042">
    <property type="entry name" value="DNA_pol_E_B"/>
    <property type="match status" value="1"/>
</dbReference>
<feature type="coiled-coil region" evidence="10">
    <location>
        <begin position="632"/>
        <end position="666"/>
    </location>
</feature>